<dbReference type="NCBIfam" id="TIGR00229">
    <property type="entry name" value="sensory_box"/>
    <property type="match status" value="1"/>
</dbReference>
<dbReference type="GO" id="GO:0004673">
    <property type="term" value="F:protein histidine kinase activity"/>
    <property type="evidence" value="ECO:0007669"/>
    <property type="project" value="UniProtKB-EC"/>
</dbReference>
<gene>
    <name evidence="10" type="primary">nifL</name>
    <name evidence="10" type="ORF">G3580_18780</name>
</gene>
<dbReference type="RefSeq" id="WP_173768134.1">
    <property type="nucleotide sequence ID" value="NZ_CP048836.1"/>
</dbReference>
<evidence type="ECO:0000313" key="11">
    <source>
        <dbReference type="Proteomes" id="UP000501991"/>
    </source>
</evidence>
<keyword evidence="4" id="KW-0808">Transferase</keyword>
<dbReference type="SUPFAM" id="SSF55874">
    <property type="entry name" value="ATPase domain of HSP90 chaperone/DNA topoisomerase II/histidine kinase"/>
    <property type="match status" value="1"/>
</dbReference>
<comment type="catalytic activity">
    <reaction evidence="1">
        <text>ATP + protein L-histidine = ADP + protein N-phospho-L-histidine.</text>
        <dbReference type="EC" id="2.7.13.3"/>
    </reaction>
</comment>
<dbReference type="EC" id="2.7.13.3" evidence="2"/>
<dbReference type="Pfam" id="PF00989">
    <property type="entry name" value="PAS"/>
    <property type="match status" value="1"/>
</dbReference>
<dbReference type="Proteomes" id="UP000501991">
    <property type="component" value="Chromosome"/>
</dbReference>
<dbReference type="PANTHER" id="PTHR43304:SF1">
    <property type="entry name" value="PAC DOMAIN-CONTAINING PROTEIN"/>
    <property type="match status" value="1"/>
</dbReference>
<dbReference type="SUPFAM" id="SSF55785">
    <property type="entry name" value="PYP-like sensor domain (PAS domain)"/>
    <property type="match status" value="2"/>
</dbReference>
<feature type="domain" description="PAC" evidence="9">
    <location>
        <begin position="92"/>
        <end position="146"/>
    </location>
</feature>
<keyword evidence="5" id="KW-0418">Kinase</keyword>
<dbReference type="PROSITE" id="PS50109">
    <property type="entry name" value="HIS_KIN"/>
    <property type="match status" value="1"/>
</dbReference>
<dbReference type="InterPro" id="IPR004358">
    <property type="entry name" value="Sig_transdc_His_kin-like_C"/>
</dbReference>
<feature type="region of interest" description="Disordered" evidence="6">
    <location>
        <begin position="1"/>
        <end position="20"/>
    </location>
</feature>
<dbReference type="InterPro" id="IPR001610">
    <property type="entry name" value="PAC"/>
</dbReference>
<dbReference type="AlphaFoldDB" id="A0A6C1B7Y5"/>
<feature type="domain" description="PAS" evidence="8">
    <location>
        <begin position="21"/>
        <end position="67"/>
    </location>
</feature>
<dbReference type="GO" id="GO:0009399">
    <property type="term" value="P:nitrogen fixation"/>
    <property type="evidence" value="ECO:0007669"/>
    <property type="project" value="InterPro"/>
</dbReference>
<evidence type="ECO:0000259" key="8">
    <source>
        <dbReference type="PROSITE" id="PS50112"/>
    </source>
</evidence>
<evidence type="ECO:0000313" key="10">
    <source>
        <dbReference type="EMBL" id="QID19483.1"/>
    </source>
</evidence>
<dbReference type="PROSITE" id="PS50112">
    <property type="entry name" value="PAS"/>
    <property type="match status" value="1"/>
</dbReference>
<dbReference type="PROSITE" id="PS50113">
    <property type="entry name" value="PAC"/>
    <property type="match status" value="1"/>
</dbReference>
<protein>
    <recommendedName>
        <fullName evidence="2">histidine kinase</fullName>
        <ecNumber evidence="2">2.7.13.3</ecNumber>
    </recommendedName>
</protein>
<dbReference type="InterPro" id="IPR000700">
    <property type="entry name" value="PAS-assoc_C"/>
</dbReference>
<evidence type="ECO:0000256" key="1">
    <source>
        <dbReference type="ARBA" id="ARBA00000085"/>
    </source>
</evidence>
<feature type="domain" description="Histidine kinase" evidence="7">
    <location>
        <begin position="299"/>
        <end position="506"/>
    </location>
</feature>
<dbReference type="InterPro" id="IPR036890">
    <property type="entry name" value="HATPase_C_sf"/>
</dbReference>
<evidence type="ECO:0000259" key="9">
    <source>
        <dbReference type="PROSITE" id="PS50113"/>
    </source>
</evidence>
<evidence type="ECO:0000256" key="6">
    <source>
        <dbReference type="SAM" id="MobiDB-lite"/>
    </source>
</evidence>
<evidence type="ECO:0000256" key="4">
    <source>
        <dbReference type="ARBA" id="ARBA00022679"/>
    </source>
</evidence>
<dbReference type="Pfam" id="PF02518">
    <property type="entry name" value="HATPase_c"/>
    <property type="match status" value="1"/>
</dbReference>
<evidence type="ECO:0000259" key="7">
    <source>
        <dbReference type="PROSITE" id="PS50109"/>
    </source>
</evidence>
<reference evidence="10 11" key="1">
    <citation type="submission" date="2020-02" db="EMBL/GenBank/DDBJ databases">
        <title>Nitrogenibacter mangrovi gen. nov., sp. nov. isolated from mangrove sediment, a denitrifying betaproteobacterium.</title>
        <authorList>
            <person name="Liao H."/>
            <person name="Tian Y."/>
        </authorList>
    </citation>
    <scope>NUCLEOTIDE SEQUENCE [LARGE SCALE GENOMIC DNA]</scope>
    <source>
        <strain evidence="10 11">M9-3-2</strain>
    </source>
</reference>
<dbReference type="GO" id="GO:0007165">
    <property type="term" value="P:signal transduction"/>
    <property type="evidence" value="ECO:0007669"/>
    <property type="project" value="InterPro"/>
</dbReference>
<dbReference type="Gene3D" id="3.30.565.10">
    <property type="entry name" value="Histidine kinase-like ATPase, C-terminal domain"/>
    <property type="match status" value="1"/>
</dbReference>
<dbReference type="NCBIfam" id="TIGR02938">
    <property type="entry name" value="nifL_nitrog"/>
    <property type="match status" value="1"/>
</dbReference>
<name>A0A6C1B7Y5_9RHOO</name>
<dbReference type="CDD" id="cd00130">
    <property type="entry name" value="PAS"/>
    <property type="match status" value="2"/>
</dbReference>
<dbReference type="SMART" id="SM00086">
    <property type="entry name" value="PAC"/>
    <property type="match status" value="1"/>
</dbReference>
<dbReference type="GO" id="GO:0006355">
    <property type="term" value="P:regulation of DNA-templated transcription"/>
    <property type="evidence" value="ECO:0007669"/>
    <property type="project" value="InterPro"/>
</dbReference>
<dbReference type="PRINTS" id="PR00344">
    <property type="entry name" value="BCTRLSENSOR"/>
</dbReference>
<dbReference type="KEGG" id="azq:G3580_18780"/>
<dbReference type="InterPro" id="IPR035965">
    <property type="entry name" value="PAS-like_dom_sf"/>
</dbReference>
<keyword evidence="11" id="KW-1185">Reference proteome</keyword>
<dbReference type="PANTHER" id="PTHR43304">
    <property type="entry name" value="PHYTOCHROME-LIKE PROTEIN CPH1"/>
    <property type="match status" value="1"/>
</dbReference>
<keyword evidence="3" id="KW-0597">Phosphoprotein</keyword>
<dbReference type="SMART" id="SM00387">
    <property type="entry name" value="HATPase_c"/>
    <property type="match status" value="1"/>
</dbReference>
<accession>A0A6C1B7Y5</accession>
<dbReference type="InterPro" id="IPR003594">
    <property type="entry name" value="HATPase_dom"/>
</dbReference>
<sequence>MTALTRGTSRKTRVHPADDLPPEVYRQAVDQADIAISITDPRANILYANAAFTAITGYSAEEIVGRNESVLSNHTTPARLYQEMWTHLAEQRPWSGRVLNRRKDGQLYLADLTISPVVGHDGTTTHFLGIHRDVTELNRLERVVRNQKLLIETSLDAAPVALVVLDTHGRVILDNQASKKLVSDVSAKEPAYFVLDMVLPEWRETLADDPARCAFVNREVRIDRRAGQPHWLSVTASVVDMHSDCADSYFCGTRQPALMLVINDVTDLHEEQERARAAALKLALIDEERNAAIREGLSAALYRLDEPLNMMTSAVHVLQRREPGTATVLDEAVRASRAHLEQLRQVIPPAPPESPASVNLNEILRDVLEICVPRMLAAGITVDWKPTPLLPHMNGRPLQLRMLFKALVDNAIEAMNTRGWSRRELSVTSSVTDERVVVCVLDTGPGLDEDTRLRAFEPFFSAKPGRHLGTGLSRAQHIVADHGGLIDLNPRPGGGCAAIVELRIDGDPI</sequence>
<proteinExistence type="predicted"/>
<dbReference type="EMBL" id="CP048836">
    <property type="protein sequence ID" value="QID19483.1"/>
    <property type="molecule type" value="Genomic_DNA"/>
</dbReference>
<dbReference type="InterPro" id="IPR005467">
    <property type="entry name" value="His_kinase_dom"/>
</dbReference>
<dbReference type="SMART" id="SM00091">
    <property type="entry name" value="PAS"/>
    <property type="match status" value="2"/>
</dbReference>
<evidence type="ECO:0000256" key="3">
    <source>
        <dbReference type="ARBA" id="ARBA00022553"/>
    </source>
</evidence>
<dbReference type="InterPro" id="IPR013767">
    <property type="entry name" value="PAS_fold"/>
</dbReference>
<evidence type="ECO:0000256" key="2">
    <source>
        <dbReference type="ARBA" id="ARBA00012438"/>
    </source>
</evidence>
<dbReference type="InterPro" id="IPR014285">
    <property type="entry name" value="N_fixation_neg-reg_NifL"/>
</dbReference>
<dbReference type="Gene3D" id="3.30.450.20">
    <property type="entry name" value="PAS domain"/>
    <property type="match status" value="2"/>
</dbReference>
<organism evidence="10 11">
    <name type="scientific">Nitrogeniibacter mangrovi</name>
    <dbReference type="NCBI Taxonomy" id="2016596"/>
    <lineage>
        <taxon>Bacteria</taxon>
        <taxon>Pseudomonadati</taxon>
        <taxon>Pseudomonadota</taxon>
        <taxon>Betaproteobacteria</taxon>
        <taxon>Rhodocyclales</taxon>
        <taxon>Zoogloeaceae</taxon>
        <taxon>Nitrogeniibacter</taxon>
    </lineage>
</organism>
<dbReference type="InterPro" id="IPR000014">
    <property type="entry name" value="PAS"/>
</dbReference>
<dbReference type="InterPro" id="IPR052162">
    <property type="entry name" value="Sensor_kinase/Photoreceptor"/>
</dbReference>
<evidence type="ECO:0000256" key="5">
    <source>
        <dbReference type="ARBA" id="ARBA00022777"/>
    </source>
</evidence>